<dbReference type="Proteomes" id="UP000198420">
    <property type="component" value="Unassembled WGS sequence"/>
</dbReference>
<dbReference type="RefSeq" id="WP_089313906.1">
    <property type="nucleotide sequence ID" value="NZ_FZNP01000009.1"/>
</dbReference>
<reference evidence="2" key="1">
    <citation type="submission" date="2017-06" db="EMBL/GenBank/DDBJ databases">
        <authorList>
            <person name="Varghese N."/>
            <person name="Submissions S."/>
        </authorList>
    </citation>
    <scope>NUCLEOTIDE SEQUENCE [LARGE SCALE GENOMIC DNA]</scope>
    <source>
        <strain evidence="2">DSM 44485</strain>
    </source>
</reference>
<organism evidence="1 2">
    <name type="scientific">Actinomadura mexicana</name>
    <dbReference type="NCBI Taxonomy" id="134959"/>
    <lineage>
        <taxon>Bacteria</taxon>
        <taxon>Bacillati</taxon>
        <taxon>Actinomycetota</taxon>
        <taxon>Actinomycetes</taxon>
        <taxon>Streptosporangiales</taxon>
        <taxon>Thermomonosporaceae</taxon>
        <taxon>Actinomadura</taxon>
    </lineage>
</organism>
<protein>
    <submittedName>
        <fullName evidence="1">Uncharacterized protein</fullName>
    </submittedName>
</protein>
<gene>
    <name evidence="1" type="ORF">SAMN06265355_10952</name>
</gene>
<evidence type="ECO:0000313" key="2">
    <source>
        <dbReference type="Proteomes" id="UP000198420"/>
    </source>
</evidence>
<evidence type="ECO:0000313" key="1">
    <source>
        <dbReference type="EMBL" id="SNR96264.1"/>
    </source>
</evidence>
<proteinExistence type="predicted"/>
<dbReference type="OrthoDB" id="3530961at2"/>
<name>A0A239AMH5_9ACTN</name>
<dbReference type="AlphaFoldDB" id="A0A239AMH5"/>
<accession>A0A239AMH5</accession>
<keyword evidence="2" id="KW-1185">Reference proteome</keyword>
<sequence>MTSSTVPTGQTSLPVPGDLFARHQTIAGLRALADFLEANPAVPVNEYGREYNVYTHAEDETAAVAMVDQVAALLGAEVTDTRAHGGHYSAEKTFGRITYGVVHVPQRRHDEYAAYTSYRDNIRLDPDQDDDEGQAA</sequence>
<dbReference type="EMBL" id="FZNP01000009">
    <property type="protein sequence ID" value="SNR96264.1"/>
    <property type="molecule type" value="Genomic_DNA"/>
</dbReference>